<evidence type="ECO:0000256" key="3">
    <source>
        <dbReference type="ARBA" id="ARBA00022448"/>
    </source>
</evidence>
<dbReference type="PANTHER" id="PTHR43029:SF10">
    <property type="entry name" value="AMMONIUM TRANSPORTER MEP2"/>
    <property type="match status" value="1"/>
</dbReference>
<keyword evidence="7" id="KW-0924">Ammonia transport</keyword>
<feature type="transmembrane region" description="Helical" evidence="8">
    <location>
        <begin position="53"/>
        <end position="80"/>
    </location>
</feature>
<name>A0A1D2NM25_ORCCI</name>
<feature type="transmembrane region" description="Helical" evidence="8">
    <location>
        <begin position="134"/>
        <end position="156"/>
    </location>
</feature>
<reference evidence="10 11" key="1">
    <citation type="journal article" date="2016" name="Genome Biol. Evol.">
        <title>Gene Family Evolution Reflects Adaptation to Soil Environmental Stressors in the Genome of the Collembolan Orchesella cincta.</title>
        <authorList>
            <person name="Faddeeva-Vakhrusheva A."/>
            <person name="Derks M.F."/>
            <person name="Anvar S.Y."/>
            <person name="Agamennone V."/>
            <person name="Suring W."/>
            <person name="Smit S."/>
            <person name="van Straalen N.M."/>
            <person name="Roelofs D."/>
        </authorList>
    </citation>
    <scope>NUCLEOTIDE SEQUENCE [LARGE SCALE GENOMIC DNA]</scope>
    <source>
        <tissue evidence="10">Mixed pool</tissue>
    </source>
</reference>
<sequence>MWNDDNRCCCRAWSFSSLISLHIPLDYICLRLFGLLDMEQEWMESSAGRYRLVMALILLVVPLFTSLLELQLLPMLLFWATEKSLMKRKNLSPTTWQMFSLARLSFGLDGLGRFLIVQSFIASFNGGSALSPNIQAVLACFVSNLSASVGGITWLLMDYRHEKKFSAMGFCAGAVAGLVCITPGCGYVSPASAIAFGFFGAVSCNFALNLKHWLNYDDALDVFAVHGVGGIVGNILTGVFAQKEFGGDIEGGWLDGHWMQVPHQLADTAAGLVWSFVVTYIILFIMNKIPGLSLRADIGVERAGLDQAELGFSCYEYVEDVKSTSQLQFGNFGNGNPEDEVPSYKKNGVESMVMRQNHITHSERL</sequence>
<keyword evidence="5 8" id="KW-1133">Transmembrane helix</keyword>
<dbReference type="AlphaFoldDB" id="A0A1D2NM25"/>
<evidence type="ECO:0000256" key="7">
    <source>
        <dbReference type="ARBA" id="ARBA00023177"/>
    </source>
</evidence>
<dbReference type="SUPFAM" id="SSF111352">
    <property type="entry name" value="Ammonium transporter"/>
    <property type="match status" value="1"/>
</dbReference>
<evidence type="ECO:0000256" key="6">
    <source>
        <dbReference type="ARBA" id="ARBA00023136"/>
    </source>
</evidence>
<keyword evidence="3" id="KW-0813">Transport</keyword>
<keyword evidence="6 8" id="KW-0472">Membrane</keyword>
<keyword evidence="11" id="KW-1185">Reference proteome</keyword>
<feature type="transmembrane region" description="Helical" evidence="8">
    <location>
        <begin position="101"/>
        <end position="122"/>
    </location>
</feature>
<organism evidence="10 11">
    <name type="scientific">Orchesella cincta</name>
    <name type="common">Springtail</name>
    <name type="synonym">Podura cincta</name>
    <dbReference type="NCBI Taxonomy" id="48709"/>
    <lineage>
        <taxon>Eukaryota</taxon>
        <taxon>Metazoa</taxon>
        <taxon>Ecdysozoa</taxon>
        <taxon>Arthropoda</taxon>
        <taxon>Hexapoda</taxon>
        <taxon>Collembola</taxon>
        <taxon>Entomobryomorpha</taxon>
        <taxon>Entomobryoidea</taxon>
        <taxon>Orchesellidae</taxon>
        <taxon>Orchesellinae</taxon>
        <taxon>Orchesella</taxon>
    </lineage>
</organism>
<dbReference type="Pfam" id="PF00909">
    <property type="entry name" value="Ammonium_transp"/>
    <property type="match status" value="1"/>
</dbReference>
<dbReference type="GO" id="GO:0008519">
    <property type="term" value="F:ammonium channel activity"/>
    <property type="evidence" value="ECO:0007669"/>
    <property type="project" value="InterPro"/>
</dbReference>
<evidence type="ECO:0000313" key="11">
    <source>
        <dbReference type="Proteomes" id="UP000094527"/>
    </source>
</evidence>
<comment type="similarity">
    <text evidence="2">Belongs to the ammonia transporter channel (TC 1.A.11.2) family.</text>
</comment>
<dbReference type="InterPro" id="IPR001905">
    <property type="entry name" value="Ammonium_transpt"/>
</dbReference>
<evidence type="ECO:0000256" key="5">
    <source>
        <dbReference type="ARBA" id="ARBA00022989"/>
    </source>
</evidence>
<proteinExistence type="inferred from homology"/>
<accession>A0A1D2NM25</accession>
<dbReference type="InterPro" id="IPR024041">
    <property type="entry name" value="NH4_transpt_AmtB-like_dom"/>
</dbReference>
<keyword evidence="4 8" id="KW-0812">Transmembrane</keyword>
<evidence type="ECO:0000256" key="1">
    <source>
        <dbReference type="ARBA" id="ARBA00004141"/>
    </source>
</evidence>
<feature type="transmembrane region" description="Helical" evidence="8">
    <location>
        <begin position="12"/>
        <end position="33"/>
    </location>
</feature>
<feature type="transmembrane region" description="Helical" evidence="8">
    <location>
        <begin position="165"/>
        <end position="184"/>
    </location>
</feature>
<dbReference type="OrthoDB" id="534912at2759"/>
<comment type="subcellular location">
    <subcellularLocation>
        <location evidence="1">Membrane</location>
        <topology evidence="1">Multi-pass membrane protein</topology>
    </subcellularLocation>
</comment>
<evidence type="ECO:0000256" key="8">
    <source>
        <dbReference type="SAM" id="Phobius"/>
    </source>
</evidence>
<dbReference type="InterPro" id="IPR029020">
    <property type="entry name" value="Ammonium/urea_transptr"/>
</dbReference>
<dbReference type="EMBL" id="LJIJ01000008">
    <property type="protein sequence ID" value="ODN06269.1"/>
    <property type="molecule type" value="Genomic_DNA"/>
</dbReference>
<evidence type="ECO:0000259" key="9">
    <source>
        <dbReference type="Pfam" id="PF00909"/>
    </source>
</evidence>
<dbReference type="GO" id="GO:0005886">
    <property type="term" value="C:plasma membrane"/>
    <property type="evidence" value="ECO:0007669"/>
    <property type="project" value="TreeGrafter"/>
</dbReference>
<dbReference type="PANTHER" id="PTHR43029">
    <property type="entry name" value="AMMONIUM TRANSPORTER MEP2"/>
    <property type="match status" value="1"/>
</dbReference>
<protein>
    <submittedName>
        <fullName evidence="10">Ammonium transporter 1</fullName>
    </submittedName>
</protein>
<feature type="transmembrane region" description="Helical" evidence="8">
    <location>
        <begin position="220"/>
        <end position="241"/>
    </location>
</feature>
<gene>
    <name evidence="10" type="ORF">Ocin01_00398</name>
</gene>
<dbReference type="STRING" id="48709.A0A1D2NM25"/>
<feature type="transmembrane region" description="Helical" evidence="8">
    <location>
        <begin position="261"/>
        <end position="285"/>
    </location>
</feature>
<evidence type="ECO:0000256" key="2">
    <source>
        <dbReference type="ARBA" id="ARBA00005887"/>
    </source>
</evidence>
<dbReference type="Proteomes" id="UP000094527">
    <property type="component" value="Unassembled WGS sequence"/>
</dbReference>
<comment type="caution">
    <text evidence="10">The sequence shown here is derived from an EMBL/GenBank/DDBJ whole genome shotgun (WGS) entry which is preliminary data.</text>
</comment>
<evidence type="ECO:0000256" key="4">
    <source>
        <dbReference type="ARBA" id="ARBA00022692"/>
    </source>
</evidence>
<feature type="transmembrane region" description="Helical" evidence="8">
    <location>
        <begin position="190"/>
        <end position="208"/>
    </location>
</feature>
<evidence type="ECO:0000313" key="10">
    <source>
        <dbReference type="EMBL" id="ODN06269.1"/>
    </source>
</evidence>
<feature type="domain" description="Ammonium transporter AmtB-like" evidence="9">
    <location>
        <begin position="111"/>
        <end position="311"/>
    </location>
</feature>
<dbReference type="Gene3D" id="1.10.3430.10">
    <property type="entry name" value="Ammonium transporter AmtB like domains"/>
    <property type="match status" value="1"/>
</dbReference>